<evidence type="ECO:0000256" key="2">
    <source>
        <dbReference type="ARBA" id="ARBA00023157"/>
    </source>
</evidence>
<dbReference type="InterPro" id="IPR034027">
    <property type="entry name" value="Reprolysin_adamalysin"/>
</dbReference>
<dbReference type="InterPro" id="IPR006586">
    <property type="entry name" value="ADAM_Cys-rich"/>
</dbReference>
<comment type="subcellular location">
    <subcellularLocation>
        <location evidence="1">Membrane</location>
        <topology evidence="1">Single-pass membrane protein</topology>
    </subcellularLocation>
</comment>
<dbReference type="eggNOG" id="KOG3607">
    <property type="taxonomic scope" value="Eukaryota"/>
</dbReference>
<accession>L8Y5H6</accession>
<keyword evidence="4" id="KW-0479">Metal-binding</keyword>
<dbReference type="GO" id="GO:0006508">
    <property type="term" value="P:proteolysis"/>
    <property type="evidence" value="ECO:0007669"/>
    <property type="project" value="InterPro"/>
</dbReference>
<dbReference type="SUPFAM" id="SSF57552">
    <property type="entry name" value="Blood coagulation inhibitor (disintegrin)"/>
    <property type="match status" value="1"/>
</dbReference>
<evidence type="ECO:0000256" key="4">
    <source>
        <dbReference type="PROSITE-ProRule" id="PRU00276"/>
    </source>
</evidence>
<dbReference type="SMART" id="SM00050">
    <property type="entry name" value="DISIN"/>
    <property type="match status" value="1"/>
</dbReference>
<evidence type="ECO:0000256" key="3">
    <source>
        <dbReference type="PROSITE-ProRule" id="PRU00068"/>
    </source>
</evidence>
<dbReference type="Gene3D" id="3.40.390.10">
    <property type="entry name" value="Collagenase (Catalytic Domain)"/>
    <property type="match status" value="1"/>
</dbReference>
<feature type="binding site" evidence="4">
    <location>
        <position position="340"/>
    </location>
    <ligand>
        <name>Zn(2+)</name>
        <dbReference type="ChEBI" id="CHEBI:29105"/>
        <note>catalytic</note>
    </ligand>
</feature>
<dbReference type="PANTHER" id="PTHR11905:SF148">
    <property type="entry name" value="DISINTEGRIN AND METALLOPROTEINASE DOMAIN-CONTAINING PROTEIN 30"/>
    <property type="match status" value="1"/>
</dbReference>
<dbReference type="GO" id="GO:0004222">
    <property type="term" value="F:metalloendopeptidase activity"/>
    <property type="evidence" value="ECO:0007669"/>
    <property type="project" value="InterPro"/>
</dbReference>
<keyword evidence="2 3" id="KW-1015">Disulfide bond</keyword>
<dbReference type="Pfam" id="PF01421">
    <property type="entry name" value="Reprolysin"/>
    <property type="match status" value="1"/>
</dbReference>
<dbReference type="PROSITE" id="PS50214">
    <property type="entry name" value="DISINTEGRIN_2"/>
    <property type="match status" value="1"/>
</dbReference>
<dbReference type="EMBL" id="KB365052">
    <property type="protein sequence ID" value="ELV11683.1"/>
    <property type="molecule type" value="Genomic_DNA"/>
</dbReference>
<feature type="signal peptide" evidence="5">
    <location>
        <begin position="1"/>
        <end position="28"/>
    </location>
</feature>
<evidence type="ECO:0000313" key="8">
    <source>
        <dbReference type="EMBL" id="ELV11683.1"/>
    </source>
</evidence>
<dbReference type="Pfam" id="PF01562">
    <property type="entry name" value="Pep_M12B_propep"/>
    <property type="match status" value="1"/>
</dbReference>
<dbReference type="Gene3D" id="4.10.70.10">
    <property type="entry name" value="Disintegrin domain"/>
    <property type="match status" value="1"/>
</dbReference>
<dbReference type="InterPro" id="IPR018358">
    <property type="entry name" value="Disintegrin_CS"/>
</dbReference>
<proteinExistence type="predicted"/>
<reference evidence="9" key="2">
    <citation type="journal article" date="2013" name="Nat. Commun.">
        <title>Genome of the Chinese tree shrew.</title>
        <authorList>
            <person name="Fan Y."/>
            <person name="Huang Z.Y."/>
            <person name="Cao C.C."/>
            <person name="Chen C.S."/>
            <person name="Chen Y.X."/>
            <person name="Fan D.D."/>
            <person name="He J."/>
            <person name="Hou H.L."/>
            <person name="Hu L."/>
            <person name="Hu X.T."/>
            <person name="Jiang X.T."/>
            <person name="Lai R."/>
            <person name="Lang Y.S."/>
            <person name="Liang B."/>
            <person name="Liao S.G."/>
            <person name="Mu D."/>
            <person name="Ma Y.Y."/>
            <person name="Niu Y.Y."/>
            <person name="Sun X.Q."/>
            <person name="Xia J.Q."/>
            <person name="Xiao J."/>
            <person name="Xiong Z.Q."/>
            <person name="Xu L."/>
            <person name="Yang L."/>
            <person name="Zhang Y."/>
            <person name="Zhao W."/>
            <person name="Zhao X.D."/>
            <person name="Zheng Y.T."/>
            <person name="Zhou J.M."/>
            <person name="Zhu Y.B."/>
            <person name="Zhang G.J."/>
            <person name="Wang J."/>
            <person name="Yao Y.G."/>
        </authorList>
    </citation>
    <scope>NUCLEOTIDE SEQUENCE [LARGE SCALE GENOMIC DNA]</scope>
</reference>
<protein>
    <submittedName>
        <fullName evidence="8">Disintegrin and metalloproteinase domain-containing protein 30</fullName>
    </submittedName>
</protein>
<dbReference type="GO" id="GO:0009897">
    <property type="term" value="C:external side of plasma membrane"/>
    <property type="evidence" value="ECO:0007669"/>
    <property type="project" value="TreeGrafter"/>
</dbReference>
<dbReference type="InterPro" id="IPR001590">
    <property type="entry name" value="Peptidase_M12B"/>
</dbReference>
<keyword evidence="5" id="KW-0732">Signal</keyword>
<dbReference type="PRINTS" id="PR00289">
    <property type="entry name" value="DISINTEGRIN"/>
</dbReference>
<feature type="domain" description="Disintegrin" evidence="6">
    <location>
        <begin position="401"/>
        <end position="487"/>
    </location>
</feature>
<dbReference type="FunFam" id="4.10.70.10:FF:000001">
    <property type="entry name" value="Disintegrin and metalloproteinase domain-containing protein 22"/>
    <property type="match status" value="1"/>
</dbReference>
<dbReference type="GO" id="GO:0008584">
    <property type="term" value="P:male gonad development"/>
    <property type="evidence" value="ECO:0007669"/>
    <property type="project" value="TreeGrafter"/>
</dbReference>
<feature type="domain" description="Peptidase M12B" evidence="7">
    <location>
        <begin position="204"/>
        <end position="395"/>
    </location>
</feature>
<dbReference type="InParanoid" id="L8Y5H6"/>
<name>L8Y5H6_TUPCH</name>
<feature type="active site" evidence="4">
    <location>
        <position position="341"/>
    </location>
</feature>
<dbReference type="SMART" id="SM00608">
    <property type="entry name" value="ACR"/>
    <property type="match status" value="1"/>
</dbReference>
<comment type="caution">
    <text evidence="4">Lacks conserved residue(s) required for the propagation of feature annotation.</text>
</comment>
<feature type="binding site" evidence="4">
    <location>
        <position position="350"/>
    </location>
    <ligand>
        <name>Zn(2+)</name>
        <dbReference type="ChEBI" id="CHEBI:29105"/>
        <note>catalytic</note>
    </ligand>
</feature>
<evidence type="ECO:0000256" key="5">
    <source>
        <dbReference type="SAM" id="SignalP"/>
    </source>
</evidence>
<evidence type="ECO:0000259" key="7">
    <source>
        <dbReference type="PROSITE" id="PS50215"/>
    </source>
</evidence>
<evidence type="ECO:0000259" key="6">
    <source>
        <dbReference type="PROSITE" id="PS50214"/>
    </source>
</evidence>
<dbReference type="Proteomes" id="UP000011518">
    <property type="component" value="Unassembled WGS sequence"/>
</dbReference>
<dbReference type="InterPro" id="IPR024079">
    <property type="entry name" value="MetalloPept_cat_dom_sf"/>
</dbReference>
<dbReference type="CDD" id="cd04269">
    <property type="entry name" value="ZnMc_adamalysin_II_like"/>
    <property type="match status" value="1"/>
</dbReference>
<feature type="disulfide bond" evidence="3">
    <location>
        <begin position="459"/>
        <end position="479"/>
    </location>
</feature>
<dbReference type="AlphaFoldDB" id="L8Y5H6"/>
<dbReference type="Pfam" id="PF08516">
    <property type="entry name" value="ADAM_CR"/>
    <property type="match status" value="1"/>
</dbReference>
<keyword evidence="8" id="KW-0401">Integrin</keyword>
<dbReference type="GO" id="GO:0007229">
    <property type="term" value="P:integrin-mediated signaling pathway"/>
    <property type="evidence" value="ECO:0007669"/>
    <property type="project" value="UniProtKB-KW"/>
</dbReference>
<gene>
    <name evidence="8" type="ORF">TREES_T100022017</name>
</gene>
<sequence length="610" mass="69103">MRSVRTLASQGRSLPVLVLAVLLIDSLGEELIFHPDWGFDSYEVTIPKRLSFRGGEQGVASPVSYLLQLKGKKHVLHLWPKRLLLPRHLHVFSFTKEGNLLEDHPYIPKDCNYMGLVEGSQGSQATFSSCMGGLRGILNIDAKHYQIEPLKTSFSFEHVVYLLKKEHLSNQTCGLPDDEIEQQIAQHENMARLRDFHISYMHPKYMELALVFDHSRYLYVKSNLTQVISDAILLSGIMDTYFKEINMRIHLKAVEIWTDEDKITIDVTNLVHVLNQFIVYKRNILNDRIPSDWSHLYVRRNFPDALGWAPVGKMCSELYGGSTSVFPDLNVLAPGTWSTHELGHGLGMKHDELHCQCKGEHSCIMGSGRTGWSNCSFVNYFKFAYSEASCLNNIPGISYLVRSCGNKIVEENEECDCGSREDCLKDRCCQSNCRLKRGANCSIGLCCHECRFRPSGYMCRQEENECDLAEYCNGNSSNCPKDTYKQDGTPCKYKARCFRKGCRSRFMQCQSIFGPDAKQAPNQCYLSVLSVAFVRLDICAGRKKMNVILQSTAMGIQVTAQRTLISRMERHANIKPVVSGRDADLDLCSAKAFLDLMPSRLLISAMMQLI</sequence>
<dbReference type="InterPro" id="IPR036436">
    <property type="entry name" value="Disintegrin_dom_sf"/>
</dbReference>
<feature type="binding site" evidence="4">
    <location>
        <position position="344"/>
    </location>
    <ligand>
        <name>Zn(2+)</name>
        <dbReference type="ChEBI" id="CHEBI:29105"/>
        <note>catalytic</note>
    </ligand>
</feature>
<evidence type="ECO:0000313" key="9">
    <source>
        <dbReference type="Proteomes" id="UP000011518"/>
    </source>
</evidence>
<dbReference type="InterPro" id="IPR001762">
    <property type="entry name" value="Disintegrin_dom"/>
</dbReference>
<evidence type="ECO:0000256" key="1">
    <source>
        <dbReference type="ARBA" id="ARBA00004167"/>
    </source>
</evidence>
<dbReference type="InterPro" id="IPR002870">
    <property type="entry name" value="Peptidase_M12B_N"/>
</dbReference>
<dbReference type="PROSITE" id="PS50215">
    <property type="entry name" value="ADAM_MEPRO"/>
    <property type="match status" value="1"/>
</dbReference>
<organism evidence="8 9">
    <name type="scientific">Tupaia chinensis</name>
    <name type="common">Chinese tree shrew</name>
    <name type="synonym">Tupaia belangeri chinensis</name>
    <dbReference type="NCBI Taxonomy" id="246437"/>
    <lineage>
        <taxon>Eukaryota</taxon>
        <taxon>Metazoa</taxon>
        <taxon>Chordata</taxon>
        <taxon>Craniata</taxon>
        <taxon>Vertebrata</taxon>
        <taxon>Euteleostomi</taxon>
        <taxon>Mammalia</taxon>
        <taxon>Eutheria</taxon>
        <taxon>Euarchontoglires</taxon>
        <taxon>Scandentia</taxon>
        <taxon>Tupaiidae</taxon>
        <taxon>Tupaia</taxon>
    </lineage>
</organism>
<dbReference type="PROSITE" id="PS00427">
    <property type="entry name" value="DISINTEGRIN_1"/>
    <property type="match status" value="1"/>
</dbReference>
<dbReference type="PANTHER" id="PTHR11905">
    <property type="entry name" value="ADAM A DISINTEGRIN AND METALLOPROTEASE DOMAIN"/>
    <property type="match status" value="1"/>
</dbReference>
<feature type="chain" id="PRO_5003998721" evidence="5">
    <location>
        <begin position="29"/>
        <end position="610"/>
    </location>
</feature>
<dbReference type="GO" id="GO:0046872">
    <property type="term" value="F:metal ion binding"/>
    <property type="evidence" value="ECO:0007669"/>
    <property type="project" value="UniProtKB-KW"/>
</dbReference>
<dbReference type="SUPFAM" id="SSF55486">
    <property type="entry name" value="Metalloproteases ('zincins'), catalytic domain"/>
    <property type="match status" value="1"/>
</dbReference>
<keyword evidence="9" id="KW-1185">Reference proteome</keyword>
<dbReference type="GO" id="GO:1990913">
    <property type="term" value="C:sperm head plasma membrane"/>
    <property type="evidence" value="ECO:0007669"/>
    <property type="project" value="TreeGrafter"/>
</dbReference>
<dbReference type="MEROPS" id="M12.232"/>
<keyword evidence="4" id="KW-0862">Zinc</keyword>
<dbReference type="Pfam" id="PF00200">
    <property type="entry name" value="Disintegrin"/>
    <property type="match status" value="1"/>
</dbReference>
<reference evidence="9" key="1">
    <citation type="submission" date="2012-07" db="EMBL/GenBank/DDBJ databases">
        <title>Genome of the Chinese tree shrew, a rising model animal genetically related to primates.</title>
        <authorList>
            <person name="Zhang G."/>
            <person name="Fan Y."/>
            <person name="Yao Y."/>
            <person name="Huang Z."/>
        </authorList>
    </citation>
    <scope>NUCLEOTIDE SEQUENCE [LARGE SCALE GENOMIC DNA]</scope>
</reference>